<sequence length="45" mass="4909">MDSPCVILFHIISSIMKPMGKVEMTEAMIISVGIVVSKGKLMMLV</sequence>
<accession>A0A0B2SMC0</accession>
<dbReference type="AlphaFoldDB" id="A0A0B2SMC0"/>
<evidence type="ECO:0000313" key="1">
    <source>
        <dbReference type="EMBL" id="KHN47761.1"/>
    </source>
</evidence>
<protein>
    <submittedName>
        <fullName evidence="1">Uncharacterized protein</fullName>
    </submittedName>
</protein>
<proteinExistence type="predicted"/>
<gene>
    <name evidence="1" type="ORF">glysoja_048682</name>
</gene>
<dbReference type="Proteomes" id="UP000053555">
    <property type="component" value="Unassembled WGS sequence"/>
</dbReference>
<name>A0A0B2SMC0_GLYSO</name>
<reference evidence="1" key="1">
    <citation type="submission" date="2014-07" db="EMBL/GenBank/DDBJ databases">
        <title>Identification of a novel salt tolerance gene in wild soybean by whole-genome sequencing.</title>
        <authorList>
            <person name="Lam H.-M."/>
            <person name="Qi X."/>
            <person name="Li M.-W."/>
            <person name="Liu X."/>
            <person name="Xie M."/>
            <person name="Ni M."/>
            <person name="Xu X."/>
        </authorList>
    </citation>
    <scope>NUCLEOTIDE SEQUENCE [LARGE SCALE GENOMIC DNA]</scope>
    <source>
        <tissue evidence="1">Root</tissue>
    </source>
</reference>
<dbReference type="EMBL" id="KN640291">
    <property type="protein sequence ID" value="KHN47761.1"/>
    <property type="molecule type" value="Genomic_DNA"/>
</dbReference>
<organism evidence="1">
    <name type="scientific">Glycine soja</name>
    <name type="common">Wild soybean</name>
    <dbReference type="NCBI Taxonomy" id="3848"/>
    <lineage>
        <taxon>Eukaryota</taxon>
        <taxon>Viridiplantae</taxon>
        <taxon>Streptophyta</taxon>
        <taxon>Embryophyta</taxon>
        <taxon>Tracheophyta</taxon>
        <taxon>Spermatophyta</taxon>
        <taxon>Magnoliopsida</taxon>
        <taxon>eudicotyledons</taxon>
        <taxon>Gunneridae</taxon>
        <taxon>Pentapetalae</taxon>
        <taxon>rosids</taxon>
        <taxon>fabids</taxon>
        <taxon>Fabales</taxon>
        <taxon>Fabaceae</taxon>
        <taxon>Papilionoideae</taxon>
        <taxon>50 kb inversion clade</taxon>
        <taxon>NPAAA clade</taxon>
        <taxon>indigoferoid/millettioid clade</taxon>
        <taxon>Phaseoleae</taxon>
        <taxon>Glycine</taxon>
        <taxon>Glycine subgen. Soja</taxon>
    </lineage>
</organism>